<protein>
    <recommendedName>
        <fullName evidence="3">HK97 gp10 family phage protein</fullName>
    </recommendedName>
</protein>
<dbReference type="AlphaFoldDB" id="A0A087DGN2"/>
<dbReference type="STRING" id="158787.BSCA_0734"/>
<accession>A0A087DGN2</accession>
<reference evidence="1 2" key="1">
    <citation type="submission" date="2014-03" db="EMBL/GenBank/DDBJ databases">
        <title>Genomics of Bifidobacteria.</title>
        <authorList>
            <person name="Ventura M."/>
            <person name="Milani C."/>
            <person name="Lugli G.A."/>
        </authorList>
    </citation>
    <scope>NUCLEOTIDE SEQUENCE [LARGE SCALE GENOMIC DNA]</scope>
    <source>
        <strain evidence="1 2">LMG 21589</strain>
    </source>
</reference>
<dbReference type="OrthoDB" id="3233584at2"/>
<dbReference type="EMBL" id="JGZO01000006">
    <property type="protein sequence ID" value="KFI94682.1"/>
    <property type="molecule type" value="Genomic_DNA"/>
</dbReference>
<organism evidence="1 2">
    <name type="scientific">Bifidobacterium scardovii</name>
    <dbReference type="NCBI Taxonomy" id="158787"/>
    <lineage>
        <taxon>Bacteria</taxon>
        <taxon>Bacillati</taxon>
        <taxon>Actinomycetota</taxon>
        <taxon>Actinomycetes</taxon>
        <taxon>Bifidobacteriales</taxon>
        <taxon>Bifidobacteriaceae</taxon>
        <taxon>Bifidobacterium</taxon>
    </lineage>
</organism>
<dbReference type="eggNOG" id="ENOG5033H7B">
    <property type="taxonomic scope" value="Bacteria"/>
</dbReference>
<name>A0A087DGN2_9BIFI</name>
<keyword evidence="2" id="KW-1185">Reference proteome</keyword>
<comment type="caution">
    <text evidence="1">The sequence shown here is derived from an EMBL/GenBank/DDBJ whole genome shotgun (WGS) entry which is preliminary data.</text>
</comment>
<gene>
    <name evidence="1" type="ORF">BSCA_0734</name>
</gene>
<evidence type="ECO:0000313" key="2">
    <source>
        <dbReference type="Proteomes" id="UP000029033"/>
    </source>
</evidence>
<proteinExistence type="predicted"/>
<sequence>MTGIDIDVSQVKELAARLAAIPERKHARIAASVKKGAQNIKTAIQDDVAGSSNEAIARIPIAYEMKDTGLVVEADIAPRSGGAGSLANLAFFGTSKGGGTHRFYEHGEEELDATARYVKEVASDLL</sequence>
<evidence type="ECO:0000313" key="1">
    <source>
        <dbReference type="EMBL" id="KFI94682.1"/>
    </source>
</evidence>
<evidence type="ECO:0008006" key="3">
    <source>
        <dbReference type="Google" id="ProtNLM"/>
    </source>
</evidence>
<dbReference type="Proteomes" id="UP000029033">
    <property type="component" value="Unassembled WGS sequence"/>
</dbReference>